<name>A0ABV0UV52_9TELE</name>
<proteinExistence type="predicted"/>
<protein>
    <submittedName>
        <fullName evidence="1">Uncharacterized protein</fullName>
    </submittedName>
</protein>
<keyword evidence="2" id="KW-1185">Reference proteome</keyword>
<evidence type="ECO:0000313" key="2">
    <source>
        <dbReference type="Proteomes" id="UP001482620"/>
    </source>
</evidence>
<dbReference type="Proteomes" id="UP001482620">
    <property type="component" value="Unassembled WGS sequence"/>
</dbReference>
<evidence type="ECO:0000313" key="1">
    <source>
        <dbReference type="EMBL" id="MEQ2247853.1"/>
    </source>
</evidence>
<gene>
    <name evidence="1" type="ORF">ILYODFUR_013333</name>
</gene>
<organism evidence="1 2">
    <name type="scientific">Ilyodon furcidens</name>
    <name type="common">goldbreast splitfin</name>
    <dbReference type="NCBI Taxonomy" id="33524"/>
    <lineage>
        <taxon>Eukaryota</taxon>
        <taxon>Metazoa</taxon>
        <taxon>Chordata</taxon>
        <taxon>Craniata</taxon>
        <taxon>Vertebrata</taxon>
        <taxon>Euteleostomi</taxon>
        <taxon>Actinopterygii</taxon>
        <taxon>Neopterygii</taxon>
        <taxon>Teleostei</taxon>
        <taxon>Neoteleostei</taxon>
        <taxon>Acanthomorphata</taxon>
        <taxon>Ovalentaria</taxon>
        <taxon>Atherinomorphae</taxon>
        <taxon>Cyprinodontiformes</taxon>
        <taxon>Goodeidae</taxon>
        <taxon>Ilyodon</taxon>
    </lineage>
</organism>
<comment type="caution">
    <text evidence="1">The sequence shown here is derived from an EMBL/GenBank/DDBJ whole genome shotgun (WGS) entry which is preliminary data.</text>
</comment>
<accession>A0ABV0UV52</accession>
<dbReference type="EMBL" id="JAHRIQ010082176">
    <property type="protein sequence ID" value="MEQ2247853.1"/>
    <property type="molecule type" value="Genomic_DNA"/>
</dbReference>
<reference evidence="1 2" key="1">
    <citation type="submission" date="2021-06" db="EMBL/GenBank/DDBJ databases">
        <authorList>
            <person name="Palmer J.M."/>
        </authorList>
    </citation>
    <scope>NUCLEOTIDE SEQUENCE [LARGE SCALE GENOMIC DNA]</scope>
    <source>
        <strain evidence="2">if_2019</strain>
        <tissue evidence="1">Muscle</tissue>
    </source>
</reference>
<sequence>MQETANMGKEVICSDETKIYFLLLANMYNVPICGGKLTLHVSLKTPSPWRKMAVAELCCGLPFYEQGEENLSKLMGIYSVILEENLLHRGWGVGSPSSRTTTSNIHTDDGMVYIKAY</sequence>